<protein>
    <submittedName>
        <fullName evidence="2">Heterokaryon incompatibility</fullName>
    </submittedName>
</protein>
<evidence type="ECO:0000259" key="1">
    <source>
        <dbReference type="Pfam" id="PF06985"/>
    </source>
</evidence>
<keyword evidence="3" id="KW-1185">Reference proteome</keyword>
<dbReference type="Pfam" id="PF06985">
    <property type="entry name" value="HET"/>
    <property type="match status" value="1"/>
</dbReference>
<dbReference type="InterPro" id="IPR010730">
    <property type="entry name" value="HET"/>
</dbReference>
<dbReference type="EMBL" id="ML994635">
    <property type="protein sequence ID" value="KAF2185057.1"/>
    <property type="molecule type" value="Genomic_DNA"/>
</dbReference>
<dbReference type="PANTHER" id="PTHR33112">
    <property type="entry name" value="DOMAIN PROTEIN, PUTATIVE-RELATED"/>
    <property type="match status" value="1"/>
</dbReference>
<dbReference type="OrthoDB" id="2958217at2759"/>
<feature type="non-terminal residue" evidence="2">
    <location>
        <position position="1"/>
    </location>
</feature>
<proteinExistence type="predicted"/>
<dbReference type="Proteomes" id="UP000800200">
    <property type="component" value="Unassembled WGS sequence"/>
</dbReference>
<name>A0A6A6DZG0_9PEZI</name>
<feature type="domain" description="Heterokaryon incompatibility" evidence="1">
    <location>
        <begin position="1"/>
        <end position="69"/>
    </location>
</feature>
<evidence type="ECO:0000313" key="2">
    <source>
        <dbReference type="EMBL" id="KAF2185057.1"/>
    </source>
</evidence>
<reference evidence="2" key="1">
    <citation type="journal article" date="2020" name="Stud. Mycol.">
        <title>101 Dothideomycetes genomes: a test case for predicting lifestyles and emergence of pathogens.</title>
        <authorList>
            <person name="Haridas S."/>
            <person name="Albert R."/>
            <person name="Binder M."/>
            <person name="Bloem J."/>
            <person name="Labutti K."/>
            <person name="Salamov A."/>
            <person name="Andreopoulos B."/>
            <person name="Baker S."/>
            <person name="Barry K."/>
            <person name="Bills G."/>
            <person name="Bluhm B."/>
            <person name="Cannon C."/>
            <person name="Castanera R."/>
            <person name="Culley D."/>
            <person name="Daum C."/>
            <person name="Ezra D."/>
            <person name="Gonzalez J."/>
            <person name="Henrissat B."/>
            <person name="Kuo A."/>
            <person name="Liang C."/>
            <person name="Lipzen A."/>
            <person name="Lutzoni F."/>
            <person name="Magnuson J."/>
            <person name="Mondo S."/>
            <person name="Nolan M."/>
            <person name="Ohm R."/>
            <person name="Pangilinan J."/>
            <person name="Park H.-J."/>
            <person name="Ramirez L."/>
            <person name="Alfaro M."/>
            <person name="Sun H."/>
            <person name="Tritt A."/>
            <person name="Yoshinaga Y."/>
            <person name="Zwiers L.-H."/>
            <person name="Turgeon B."/>
            <person name="Goodwin S."/>
            <person name="Spatafora J."/>
            <person name="Crous P."/>
            <person name="Grigoriev I."/>
        </authorList>
    </citation>
    <scope>NUCLEOTIDE SEQUENCE</scope>
    <source>
        <strain evidence="2">CBS 207.26</strain>
    </source>
</reference>
<gene>
    <name evidence="2" type="ORF">K469DRAFT_577494</name>
</gene>
<dbReference type="AlphaFoldDB" id="A0A6A6DZG0"/>
<organism evidence="2 3">
    <name type="scientific">Zopfia rhizophila CBS 207.26</name>
    <dbReference type="NCBI Taxonomy" id="1314779"/>
    <lineage>
        <taxon>Eukaryota</taxon>
        <taxon>Fungi</taxon>
        <taxon>Dikarya</taxon>
        <taxon>Ascomycota</taxon>
        <taxon>Pezizomycotina</taxon>
        <taxon>Dothideomycetes</taxon>
        <taxon>Dothideomycetes incertae sedis</taxon>
        <taxon>Zopfiaceae</taxon>
        <taxon>Zopfia</taxon>
    </lineage>
</organism>
<sequence length="74" mass="8515">VPSTIRHTMQLVRLLGIRYLWIDSFYIVHYDEEGKAVEVRNMGWIYRNAYVTIIAANGPDANHGLREIRGVTAL</sequence>
<accession>A0A6A6DZG0</accession>
<evidence type="ECO:0000313" key="3">
    <source>
        <dbReference type="Proteomes" id="UP000800200"/>
    </source>
</evidence>
<dbReference type="PANTHER" id="PTHR33112:SF16">
    <property type="entry name" value="HETEROKARYON INCOMPATIBILITY DOMAIN-CONTAINING PROTEIN"/>
    <property type="match status" value="1"/>
</dbReference>